<dbReference type="InterPro" id="IPR005197">
    <property type="entry name" value="Glyco_hydro_71"/>
</dbReference>
<dbReference type="Pfam" id="PF03659">
    <property type="entry name" value="Glyco_hydro_71"/>
    <property type="match status" value="2"/>
</dbReference>
<dbReference type="EMBL" id="JANBVN010000181">
    <property type="protein sequence ID" value="KAJ9134535.1"/>
    <property type="molecule type" value="Genomic_DNA"/>
</dbReference>
<dbReference type="Gene3D" id="3.20.20.80">
    <property type="entry name" value="Glycosidases"/>
    <property type="match status" value="1"/>
</dbReference>
<dbReference type="AlphaFoldDB" id="A0AA38R5N8"/>
<comment type="caution">
    <text evidence="2">The sequence shown here is derived from an EMBL/GenBank/DDBJ whole genome shotgun (WGS) entry which is preliminary data.</text>
</comment>
<dbReference type="Proteomes" id="UP001174691">
    <property type="component" value="Unassembled WGS sequence"/>
</dbReference>
<feature type="region of interest" description="Disordered" evidence="1">
    <location>
        <begin position="345"/>
        <end position="371"/>
    </location>
</feature>
<proteinExistence type="predicted"/>
<sequence>MKRAKALGIDAFALNIGVDPYTDQQLGYAYQSAANNDMKVFISFDFNCAALNAAGVQIFWVPNFQPEFGTDFNTVDGALNWIAWPNSGYNKVPTPGHNVSVAAGDSAYVKALQGKAYIAPVSPWFSTHFGPEVPYSKNWVFLSDLLWYNRWNEVLALGPRFLEIVTWNDYGESHYIGPLRSPHIDDGNSKWTNDMPRGGWLDMAKPFISAFHADMTMVQADNSSGNYFMGRPNGWETMQDSVFVVAMLIQPGTVTAASGSNTRSFNAPAGISSCTLDMGLGKQQFWLTRNGQTVLSAVSLKDISNVCPCGLYNFNAYVGTVPDAPPDPLQHDGRASLTAGLHVSTCSGDPVPAHHNDPANQYSSGRRQPADDKTFLYHHPRFNNGNIKQHFHQHADHVQFNHILGNLLQHHGHQHHICASHGDSIPPPPENSAPGRPLPGEDDSYLGLRSYACSHGYCPPTACQQD</sequence>
<evidence type="ECO:0000313" key="2">
    <source>
        <dbReference type="EMBL" id="KAJ9134535.1"/>
    </source>
</evidence>
<feature type="region of interest" description="Disordered" evidence="1">
    <location>
        <begin position="414"/>
        <end position="443"/>
    </location>
</feature>
<name>A0AA38R5N8_9PEZI</name>
<keyword evidence="3" id="KW-1185">Reference proteome</keyword>
<dbReference type="CDD" id="cd11577">
    <property type="entry name" value="GH71"/>
    <property type="match status" value="1"/>
</dbReference>
<organism evidence="2 3">
    <name type="scientific">Coniochaeta hoffmannii</name>
    <dbReference type="NCBI Taxonomy" id="91930"/>
    <lineage>
        <taxon>Eukaryota</taxon>
        <taxon>Fungi</taxon>
        <taxon>Dikarya</taxon>
        <taxon>Ascomycota</taxon>
        <taxon>Pezizomycotina</taxon>
        <taxon>Sordariomycetes</taxon>
        <taxon>Sordariomycetidae</taxon>
        <taxon>Coniochaetales</taxon>
        <taxon>Coniochaetaceae</taxon>
        <taxon>Coniochaeta</taxon>
    </lineage>
</organism>
<dbReference type="GO" id="GO:0051118">
    <property type="term" value="F:glucan endo-1,3-alpha-glucosidase activity"/>
    <property type="evidence" value="ECO:0007669"/>
    <property type="project" value="InterPro"/>
</dbReference>
<evidence type="ECO:0000256" key="1">
    <source>
        <dbReference type="SAM" id="MobiDB-lite"/>
    </source>
</evidence>
<reference evidence="2" key="1">
    <citation type="submission" date="2022-07" db="EMBL/GenBank/DDBJ databases">
        <title>Fungi with potential for degradation of polypropylene.</title>
        <authorList>
            <person name="Gostincar C."/>
        </authorList>
    </citation>
    <scope>NUCLEOTIDE SEQUENCE</scope>
    <source>
        <strain evidence="2">EXF-13287</strain>
    </source>
</reference>
<accession>A0AA38R5N8</accession>
<gene>
    <name evidence="2" type="ORF">NKR19_g8632</name>
</gene>
<protein>
    <submittedName>
        <fullName evidence="2">Mutanase</fullName>
    </submittedName>
</protein>
<evidence type="ECO:0000313" key="3">
    <source>
        <dbReference type="Proteomes" id="UP001174691"/>
    </source>
</evidence>